<sequence>MSPVTRLFHGDHRLSTAPRYTLDDYNRWEGDWELIDGVAVSTSPSPFGPHERVVSRLSFEILSQLKLRHCSCEVYTNLDWIVDNHTVIRLDLMVVCGEQPERHLERSPVVMVEVLSESTRERDLTVKRTLCLENDVPHYLILDPSDRSILHVTGNDEVAVDAAQPLTLRLDDQCEIELDCQKLFQ</sequence>
<accession>A0ABP8N8Q3</accession>
<comment type="caution">
    <text evidence="2">The sequence shown here is derived from an EMBL/GenBank/DDBJ whole genome shotgun (WGS) entry which is preliminary data.</text>
</comment>
<dbReference type="PANTHER" id="PTHR36558">
    <property type="entry name" value="GLR1098 PROTEIN"/>
    <property type="match status" value="1"/>
</dbReference>
<dbReference type="CDD" id="cd06260">
    <property type="entry name" value="DUF820-like"/>
    <property type="match status" value="1"/>
</dbReference>
<proteinExistence type="predicted"/>
<dbReference type="GO" id="GO:0004519">
    <property type="term" value="F:endonuclease activity"/>
    <property type="evidence" value="ECO:0007669"/>
    <property type="project" value="UniProtKB-KW"/>
</dbReference>
<dbReference type="Pfam" id="PF05685">
    <property type="entry name" value="Uma2"/>
    <property type="match status" value="1"/>
</dbReference>
<dbReference type="InterPro" id="IPR011335">
    <property type="entry name" value="Restrct_endonuc-II-like"/>
</dbReference>
<name>A0ABP8N8Q3_9BACT</name>
<keyword evidence="2" id="KW-0540">Nuclease</keyword>
<dbReference type="Gene3D" id="3.90.1570.10">
    <property type="entry name" value="tt1808, chain A"/>
    <property type="match status" value="1"/>
</dbReference>
<feature type="domain" description="Putative restriction endonuclease" evidence="1">
    <location>
        <begin position="23"/>
        <end position="155"/>
    </location>
</feature>
<evidence type="ECO:0000313" key="2">
    <source>
        <dbReference type="EMBL" id="GAA4463236.1"/>
    </source>
</evidence>
<gene>
    <name evidence="2" type="ORF">GCM10023156_48140</name>
</gene>
<reference evidence="3" key="1">
    <citation type="journal article" date="2019" name="Int. J. Syst. Evol. Microbiol.">
        <title>The Global Catalogue of Microorganisms (GCM) 10K type strain sequencing project: providing services to taxonomists for standard genome sequencing and annotation.</title>
        <authorList>
            <consortium name="The Broad Institute Genomics Platform"/>
            <consortium name="The Broad Institute Genome Sequencing Center for Infectious Disease"/>
            <person name="Wu L."/>
            <person name="Ma J."/>
        </authorList>
    </citation>
    <scope>NUCLEOTIDE SEQUENCE [LARGE SCALE GENOMIC DNA]</scope>
    <source>
        <strain evidence="3">JCM 17759</strain>
    </source>
</reference>
<dbReference type="InterPro" id="IPR012296">
    <property type="entry name" value="Nuclease_put_TT1808"/>
</dbReference>
<organism evidence="2 3">
    <name type="scientific">Novipirellula rosea</name>
    <dbReference type="NCBI Taxonomy" id="1031540"/>
    <lineage>
        <taxon>Bacteria</taxon>
        <taxon>Pseudomonadati</taxon>
        <taxon>Planctomycetota</taxon>
        <taxon>Planctomycetia</taxon>
        <taxon>Pirellulales</taxon>
        <taxon>Pirellulaceae</taxon>
        <taxon>Novipirellula</taxon>
    </lineage>
</organism>
<dbReference type="InterPro" id="IPR008538">
    <property type="entry name" value="Uma2"/>
</dbReference>
<keyword evidence="2" id="KW-0255">Endonuclease</keyword>
<protein>
    <submittedName>
        <fullName evidence="2">Uma2 family endonuclease</fullName>
    </submittedName>
</protein>
<dbReference type="Proteomes" id="UP001500840">
    <property type="component" value="Unassembled WGS sequence"/>
</dbReference>
<evidence type="ECO:0000313" key="3">
    <source>
        <dbReference type="Proteomes" id="UP001500840"/>
    </source>
</evidence>
<keyword evidence="2" id="KW-0378">Hydrolase</keyword>
<evidence type="ECO:0000259" key="1">
    <source>
        <dbReference type="Pfam" id="PF05685"/>
    </source>
</evidence>
<dbReference type="SUPFAM" id="SSF52980">
    <property type="entry name" value="Restriction endonuclease-like"/>
    <property type="match status" value="1"/>
</dbReference>
<dbReference type="EMBL" id="BAABGA010000064">
    <property type="protein sequence ID" value="GAA4463236.1"/>
    <property type="molecule type" value="Genomic_DNA"/>
</dbReference>
<keyword evidence="3" id="KW-1185">Reference proteome</keyword>
<dbReference type="PANTHER" id="PTHR36558:SF1">
    <property type="entry name" value="RESTRICTION ENDONUCLEASE DOMAIN-CONTAINING PROTEIN-RELATED"/>
    <property type="match status" value="1"/>
</dbReference>